<protein>
    <submittedName>
        <fullName evidence="13">Methyl-accepting chemotaxis protein</fullName>
    </submittedName>
</protein>
<dbReference type="SMART" id="SM00304">
    <property type="entry name" value="HAMP"/>
    <property type="match status" value="1"/>
</dbReference>
<dbReference type="CDD" id="cd11386">
    <property type="entry name" value="MCP_signal"/>
    <property type="match status" value="1"/>
</dbReference>
<evidence type="ECO:0000259" key="12">
    <source>
        <dbReference type="PROSITE" id="PS50885"/>
    </source>
</evidence>
<dbReference type="PANTHER" id="PTHR32089">
    <property type="entry name" value="METHYL-ACCEPTING CHEMOTAXIS PROTEIN MCPB"/>
    <property type="match status" value="1"/>
</dbReference>
<dbReference type="PANTHER" id="PTHR32089:SF112">
    <property type="entry name" value="LYSOZYME-LIKE PROTEIN-RELATED"/>
    <property type="match status" value="1"/>
</dbReference>
<dbReference type="Gene3D" id="1.10.287.950">
    <property type="entry name" value="Methyl-accepting chemotaxis protein"/>
    <property type="match status" value="1"/>
</dbReference>
<evidence type="ECO:0000313" key="13">
    <source>
        <dbReference type="EMBL" id="EHQ91478.1"/>
    </source>
</evidence>
<feature type="transmembrane region" description="Helical" evidence="10">
    <location>
        <begin position="311"/>
        <end position="331"/>
    </location>
</feature>
<reference evidence="13 14" key="1">
    <citation type="submission" date="2011-11" db="EMBL/GenBank/DDBJ databases">
        <title>The Noncontiguous Finished genome of Desulfosporosinus youngiae DSM 17734.</title>
        <authorList>
            <consortium name="US DOE Joint Genome Institute (JGI-PGF)"/>
            <person name="Lucas S."/>
            <person name="Han J."/>
            <person name="Lapidus A."/>
            <person name="Cheng J.-F."/>
            <person name="Goodwin L."/>
            <person name="Pitluck S."/>
            <person name="Peters L."/>
            <person name="Ovchinnikova G."/>
            <person name="Lu M."/>
            <person name="Land M.L."/>
            <person name="Hauser L."/>
            <person name="Pester M."/>
            <person name="Spring S."/>
            <person name="Ollivier B."/>
            <person name="Rattei T."/>
            <person name="Klenk H.-P."/>
            <person name="Wagner M."/>
            <person name="Loy A."/>
            <person name="Woyke T.J."/>
        </authorList>
    </citation>
    <scope>NUCLEOTIDE SEQUENCE [LARGE SCALE GENOMIC DNA]</scope>
    <source>
        <strain evidence="13 14">DSM 17734</strain>
    </source>
</reference>
<dbReference type="CDD" id="cd06225">
    <property type="entry name" value="HAMP"/>
    <property type="match status" value="1"/>
</dbReference>
<evidence type="ECO:0000256" key="6">
    <source>
        <dbReference type="ARBA" id="ARBA00023136"/>
    </source>
</evidence>
<dbReference type="PROSITE" id="PS50111">
    <property type="entry name" value="CHEMOTAXIS_TRANSDUC_2"/>
    <property type="match status" value="1"/>
</dbReference>
<dbReference type="InterPro" id="IPR029151">
    <property type="entry name" value="Sensor-like_sf"/>
</dbReference>
<keyword evidence="3" id="KW-0145">Chemotaxis</keyword>
<evidence type="ECO:0000313" key="14">
    <source>
        <dbReference type="Proteomes" id="UP000005104"/>
    </source>
</evidence>
<dbReference type="InterPro" id="IPR004089">
    <property type="entry name" value="MCPsignal_dom"/>
</dbReference>
<dbReference type="Pfam" id="PF02743">
    <property type="entry name" value="dCache_1"/>
    <property type="match status" value="1"/>
</dbReference>
<evidence type="ECO:0000256" key="1">
    <source>
        <dbReference type="ARBA" id="ARBA00004651"/>
    </source>
</evidence>
<dbReference type="SUPFAM" id="SSF103190">
    <property type="entry name" value="Sensory domain-like"/>
    <property type="match status" value="1"/>
</dbReference>
<gene>
    <name evidence="13" type="ORF">DesyoDRAFT_4524</name>
</gene>
<dbReference type="InterPro" id="IPR003660">
    <property type="entry name" value="HAMP_dom"/>
</dbReference>
<dbReference type="InterPro" id="IPR033479">
    <property type="entry name" value="dCache_1"/>
</dbReference>
<feature type="domain" description="HAMP" evidence="12">
    <location>
        <begin position="333"/>
        <end position="385"/>
    </location>
</feature>
<evidence type="ECO:0000256" key="4">
    <source>
        <dbReference type="ARBA" id="ARBA00022692"/>
    </source>
</evidence>
<keyword evidence="2" id="KW-1003">Cell membrane</keyword>
<dbReference type="HOGENOM" id="CLU_000445_107_19_9"/>
<evidence type="ECO:0000259" key="11">
    <source>
        <dbReference type="PROSITE" id="PS50111"/>
    </source>
</evidence>
<evidence type="ECO:0000256" key="8">
    <source>
        <dbReference type="ARBA" id="ARBA00029447"/>
    </source>
</evidence>
<sequence length="690" mass="73927">MKINLRKSLQIKITAILLMVVMLAIVIMASISIYFSNRNIKAEVYHKQRLLAESFQVIVKDYINQHKKVMELTAKLPVVKDMSAAELGNVNHRGVAENEDLEKRSLAKQLLEIYPSFAYFESFTPNKGISIMLEPYEVQQKISAEAYNNGFSSRDWFKGALTTRQGAYLSEAYISASIGRQVCALSVPIIDPSGEITGIWMAAIPLDTLSQMTNDLTFGETGHAYLIDKNGTLLAHSDTQVFGDQSALVSLQDTPIVQKALQEEKGSGTFYDPLTETEVLAYYSAIEGTDWKIIVEQDVNEALASSKQVQAIMILLGLGLVCLFSIVVYFVTRGITKPIIAVTNAVKEAANGDLTVQTAVTSDDEIGQLAVAANAMTTNLRNLVREVQTNSQQVAASSEELTACADQVAQASSQVAAAVAEVAKGTERQLGAVNDSSAVVGQMSSNLEHVVIELNGVSVGMGKAALSAQVGVRSAQIAISQMEKIEKTVSTSAQVVAKLGERSMEIGQIMDTISNIAGQTNLLALNAAIEAARAGEQGRGFAVVAEEVRKLAEQSQEAAKEIAPLIDEIQSETKQAVSSMSEGTCEVKVGTEVVNDAGTAFQEIASMSEQSAEMLKGILSEIQQVTSGSQRIVESVREIESISSVAAGESQTASGAAEEQLASMEEIASSSQNLAQMAQELQAGISKFRI</sequence>
<keyword evidence="6 10" id="KW-0472">Membrane</keyword>
<keyword evidence="5 10" id="KW-1133">Transmembrane helix</keyword>
<feature type="transmembrane region" description="Helical" evidence="10">
    <location>
        <begin position="12"/>
        <end position="35"/>
    </location>
</feature>
<evidence type="ECO:0000256" key="7">
    <source>
        <dbReference type="ARBA" id="ARBA00023224"/>
    </source>
</evidence>
<dbReference type="CDD" id="cd12914">
    <property type="entry name" value="PDC1_DGC_like"/>
    <property type="match status" value="1"/>
</dbReference>
<evidence type="ECO:0000256" key="10">
    <source>
        <dbReference type="SAM" id="Phobius"/>
    </source>
</evidence>
<evidence type="ECO:0000256" key="5">
    <source>
        <dbReference type="ARBA" id="ARBA00022989"/>
    </source>
</evidence>
<dbReference type="SUPFAM" id="SSF58104">
    <property type="entry name" value="Methyl-accepting chemotaxis protein (MCP) signaling domain"/>
    <property type="match status" value="1"/>
</dbReference>
<evidence type="ECO:0000256" key="3">
    <source>
        <dbReference type="ARBA" id="ARBA00022500"/>
    </source>
</evidence>
<dbReference type="PROSITE" id="PS50885">
    <property type="entry name" value="HAMP"/>
    <property type="match status" value="1"/>
</dbReference>
<keyword evidence="7 9" id="KW-0807">Transducer</keyword>
<dbReference type="AlphaFoldDB" id="H5XXX5"/>
<dbReference type="GO" id="GO:0005886">
    <property type="term" value="C:plasma membrane"/>
    <property type="evidence" value="ECO:0007669"/>
    <property type="project" value="UniProtKB-SubCell"/>
</dbReference>
<dbReference type="GO" id="GO:0007165">
    <property type="term" value="P:signal transduction"/>
    <property type="evidence" value="ECO:0007669"/>
    <property type="project" value="UniProtKB-KW"/>
</dbReference>
<dbReference type="GO" id="GO:0006935">
    <property type="term" value="P:chemotaxis"/>
    <property type="evidence" value="ECO:0007669"/>
    <property type="project" value="UniProtKB-KW"/>
</dbReference>
<keyword evidence="4 10" id="KW-0812">Transmembrane</keyword>
<accession>H5XXX5</accession>
<evidence type="ECO:0000256" key="2">
    <source>
        <dbReference type="ARBA" id="ARBA00022475"/>
    </source>
</evidence>
<dbReference type="OrthoDB" id="9810264at2"/>
<dbReference type="eggNOG" id="COG0840">
    <property type="taxonomic scope" value="Bacteria"/>
</dbReference>
<dbReference type="CDD" id="cd12912">
    <property type="entry name" value="PDC2_MCP_like"/>
    <property type="match status" value="1"/>
</dbReference>
<comment type="subcellular location">
    <subcellularLocation>
        <location evidence="1">Cell membrane</location>
        <topology evidence="1">Multi-pass membrane protein</topology>
    </subcellularLocation>
</comment>
<dbReference type="STRING" id="768710.DesyoDRAFT_4524"/>
<dbReference type="EMBL" id="CM001441">
    <property type="protein sequence ID" value="EHQ91478.1"/>
    <property type="molecule type" value="Genomic_DNA"/>
</dbReference>
<evidence type="ECO:0000256" key="9">
    <source>
        <dbReference type="PROSITE-ProRule" id="PRU00284"/>
    </source>
</evidence>
<dbReference type="Proteomes" id="UP000005104">
    <property type="component" value="Chromosome"/>
</dbReference>
<keyword evidence="14" id="KW-1185">Reference proteome</keyword>
<dbReference type="Pfam" id="PF00015">
    <property type="entry name" value="MCPsignal"/>
    <property type="match status" value="1"/>
</dbReference>
<feature type="domain" description="Methyl-accepting transducer" evidence="11">
    <location>
        <begin position="404"/>
        <end position="640"/>
    </location>
</feature>
<organism evidence="13 14">
    <name type="scientific">Desulfosporosinus youngiae DSM 17734</name>
    <dbReference type="NCBI Taxonomy" id="768710"/>
    <lineage>
        <taxon>Bacteria</taxon>
        <taxon>Bacillati</taxon>
        <taxon>Bacillota</taxon>
        <taxon>Clostridia</taxon>
        <taxon>Eubacteriales</taxon>
        <taxon>Desulfitobacteriaceae</taxon>
        <taxon>Desulfosporosinus</taxon>
    </lineage>
</organism>
<name>H5XXX5_9FIRM</name>
<proteinExistence type="inferred from homology"/>
<dbReference type="RefSeq" id="WP_007786428.1">
    <property type="nucleotide sequence ID" value="NZ_CM001441.1"/>
</dbReference>
<comment type="similarity">
    <text evidence="8">Belongs to the methyl-accepting chemotaxis (MCP) protein family.</text>
</comment>
<dbReference type="Pfam" id="PF00672">
    <property type="entry name" value="HAMP"/>
    <property type="match status" value="1"/>
</dbReference>
<dbReference type="Gene3D" id="3.30.450.20">
    <property type="entry name" value="PAS domain"/>
    <property type="match status" value="1"/>
</dbReference>
<dbReference type="SMART" id="SM00283">
    <property type="entry name" value="MA"/>
    <property type="match status" value="1"/>
</dbReference>